<feature type="region of interest" description="Disordered" evidence="2">
    <location>
        <begin position="1"/>
        <end position="137"/>
    </location>
</feature>
<organism evidence="4 5">
    <name type="scientific">Monascus purpureus</name>
    <name type="common">Red mold</name>
    <name type="synonym">Monascus anka</name>
    <dbReference type="NCBI Taxonomy" id="5098"/>
    <lineage>
        <taxon>Eukaryota</taxon>
        <taxon>Fungi</taxon>
        <taxon>Dikarya</taxon>
        <taxon>Ascomycota</taxon>
        <taxon>Pezizomycotina</taxon>
        <taxon>Eurotiomycetes</taxon>
        <taxon>Eurotiomycetidae</taxon>
        <taxon>Eurotiales</taxon>
        <taxon>Aspergillaceae</taxon>
        <taxon>Monascus</taxon>
    </lineage>
</organism>
<keyword evidence="5" id="KW-1185">Reference proteome</keyword>
<evidence type="ECO:0000313" key="4">
    <source>
        <dbReference type="EMBL" id="TQB67638.1"/>
    </source>
</evidence>
<dbReference type="STRING" id="5098.A0A507QGL1"/>
<evidence type="ECO:0000256" key="2">
    <source>
        <dbReference type="SAM" id="MobiDB-lite"/>
    </source>
</evidence>
<dbReference type="PANTHER" id="PTHR45691">
    <property type="entry name" value="PROTEIN DIAPHANOUS"/>
    <property type="match status" value="1"/>
</dbReference>
<feature type="compositionally biased region" description="Pro residues" evidence="2">
    <location>
        <begin position="295"/>
        <end position="313"/>
    </location>
</feature>
<comment type="caution">
    <text evidence="4">The sequence shown here is derived from an EMBL/GenBank/DDBJ whole genome shotgun (WGS) entry which is preliminary data.</text>
</comment>
<evidence type="ECO:0000313" key="5">
    <source>
        <dbReference type="Proteomes" id="UP000319663"/>
    </source>
</evidence>
<gene>
    <name evidence="4" type="ORF">MPDQ_005090</name>
</gene>
<feature type="region of interest" description="Disordered" evidence="2">
    <location>
        <begin position="237"/>
        <end position="258"/>
    </location>
</feature>
<protein>
    <recommendedName>
        <fullName evidence="3">Ubiquitin-like domain-containing protein</fullName>
    </recommendedName>
</protein>
<accession>A0A507QGL1</accession>
<dbReference type="InterPro" id="IPR054464">
    <property type="entry name" value="ULD_fung"/>
</dbReference>
<dbReference type="OrthoDB" id="3045089at2759"/>
<dbReference type="Pfam" id="PF22893">
    <property type="entry name" value="ULD_2"/>
    <property type="match status" value="1"/>
</dbReference>
<dbReference type="Proteomes" id="UP000319663">
    <property type="component" value="Unassembled WGS sequence"/>
</dbReference>
<dbReference type="GO" id="GO:0005884">
    <property type="term" value="C:actin filament"/>
    <property type="evidence" value="ECO:0007669"/>
    <property type="project" value="TreeGrafter"/>
</dbReference>
<reference evidence="4 5" key="1">
    <citation type="submission" date="2019-06" db="EMBL/GenBank/DDBJ databases">
        <title>Wine fermentation using esterase from Monascus purpureus.</title>
        <authorList>
            <person name="Geng C."/>
            <person name="Zhang Y."/>
        </authorList>
    </citation>
    <scope>NUCLEOTIDE SEQUENCE [LARGE SCALE GENOMIC DNA]</scope>
    <source>
        <strain evidence="4">HQ1</strain>
    </source>
</reference>
<name>A0A507QGL1_MONPU</name>
<dbReference type="PANTHER" id="PTHR45691:SF6">
    <property type="entry name" value="PROTEIN DIAPHANOUS"/>
    <property type="match status" value="1"/>
</dbReference>
<evidence type="ECO:0000259" key="3">
    <source>
        <dbReference type="Pfam" id="PF22893"/>
    </source>
</evidence>
<keyword evidence="1" id="KW-0175">Coiled coil</keyword>
<evidence type="ECO:0000256" key="1">
    <source>
        <dbReference type="SAM" id="Coils"/>
    </source>
</evidence>
<dbReference type="AlphaFoldDB" id="A0A507QGL1"/>
<feature type="compositionally biased region" description="Polar residues" evidence="2">
    <location>
        <begin position="1"/>
        <end position="21"/>
    </location>
</feature>
<dbReference type="InterPro" id="IPR051412">
    <property type="entry name" value="Formin_Homology_Diaphanous_sf"/>
</dbReference>
<dbReference type="GO" id="GO:0030041">
    <property type="term" value="P:actin filament polymerization"/>
    <property type="evidence" value="ECO:0007669"/>
    <property type="project" value="TreeGrafter"/>
</dbReference>
<feature type="region of interest" description="Disordered" evidence="2">
    <location>
        <begin position="533"/>
        <end position="612"/>
    </location>
</feature>
<dbReference type="EMBL" id="VIFY01000340">
    <property type="protein sequence ID" value="TQB67638.1"/>
    <property type="molecule type" value="Genomic_DNA"/>
</dbReference>
<sequence length="612" mass="66192">MSFNITFQGHSNYHGSDNSSYTDEEASSEAEVSHPSDPEDAYGGEDWNLPYPDELKPSDSASRPRISHRSRNQIHGSRSVSGRRQSSRRGIARERSTFSHRSRHHSPESPESVGSSDDYGGPFVPGAHERGPWPPVVPGPTSPYNVYQPGNVPPAPFAHLNGPLPSDQLVSLAHPNQTGQAPYGHFPYTYGSQFHHPNGSSMPPVFVHDHNPGQRGNLGRHINSQAASLHIRNEGHNPLQQRLPHNAPPTGSPYGLPPFGARELVPYGPGNHYNLRDPYPAVPGMVPTYFGNYSPPSPKAEHTPPPQPPPPPAAAETPKDEAIERLEKLILEERMAREARQAAIEKAAAEKAAKEERAAHEKQIADVAAALARADAEKKAAEEAAKLKKEAEAAAAAAADKAKKEAEEAALAEAEKKAAEAAAQTKKEVEEAAAKAKKEAEEAAAAKASAPKKKKPIKFKDAIGRKFSFPFDLCCTWKGMEELIRQAFLHIEAIGPHVAEGRYDLVGPNGDIILPQVWETVIEPDWTITMHMWPIPEKPKPSEPDPPPADASKPQSGAGSGAAGGGAKKKPEQTGMKKQRPKAPDPGAFAMWMVGRDRFGTNKSSQKKKATK</sequence>
<proteinExistence type="predicted"/>
<feature type="domain" description="Ubiquitin-like" evidence="3">
    <location>
        <begin position="453"/>
        <end position="535"/>
    </location>
</feature>
<feature type="coiled-coil region" evidence="1">
    <location>
        <begin position="319"/>
        <end position="449"/>
    </location>
</feature>
<feature type="region of interest" description="Disordered" evidence="2">
    <location>
        <begin position="293"/>
        <end position="318"/>
    </location>
</feature>